<dbReference type="SUPFAM" id="SSF52540">
    <property type="entry name" value="P-loop containing nucleoside triphosphate hydrolases"/>
    <property type="match status" value="1"/>
</dbReference>
<gene>
    <name evidence="3" type="ORF">EDD42_2941</name>
</gene>
<dbReference type="Gene3D" id="3.40.50.300">
    <property type="entry name" value="P-loop containing nucleotide triphosphate hydrolases"/>
    <property type="match status" value="2"/>
</dbReference>
<comment type="caution">
    <text evidence="3">The sequence shown here is derived from an EMBL/GenBank/DDBJ whole genome shotgun (WGS) entry which is preliminary data.</text>
</comment>
<dbReference type="GO" id="GO:0006302">
    <property type="term" value="P:double-strand break repair"/>
    <property type="evidence" value="ECO:0007669"/>
    <property type="project" value="TreeGrafter"/>
</dbReference>
<evidence type="ECO:0000313" key="3">
    <source>
        <dbReference type="EMBL" id="ROR82845.1"/>
    </source>
</evidence>
<dbReference type="GO" id="GO:0009432">
    <property type="term" value="P:SOS response"/>
    <property type="evidence" value="ECO:0007669"/>
    <property type="project" value="UniProtKB-KW"/>
</dbReference>
<sequence length="385" mass="41333">MIQTLAISGYRSIRDTVLQLHGLDVVTGANGTGKSNLYRALRLLASAGDGDVVGSLARDGGLSSTLWAGPEHVSRAMVDGSVPVQGTRRSGPISLRLGFATDTLGYLIDLGIPQPSTTLFGRDPEIKLEQIFAGALAKPSSLLVDRHGPAVRVRDGSWRPIGRTLGTSESILTEFSDADATPEVLRVRGQVRGWRFYDQFRTDRDAPARAPQVGTRTPVLGHDGADLAAAVQTIIESGGRDRLDAAVDDAFPGSVLRVRADDGVFRLELEQPGMLRPLSAGELSDGTLRYLLLVAALLTPRPPELMVLNEPETSLHGDLLPQLARLITAASADTQLVVVSHARPLIEAMLEAGEVHEHRLVKRLGETTVEDQGLLSTPPWAWPSR</sequence>
<dbReference type="Proteomes" id="UP000266915">
    <property type="component" value="Unassembled WGS sequence"/>
</dbReference>
<dbReference type="GO" id="GO:0005524">
    <property type="term" value="F:ATP binding"/>
    <property type="evidence" value="ECO:0007669"/>
    <property type="project" value="InterPro"/>
</dbReference>
<reference evidence="3 4" key="1">
    <citation type="submission" date="2018-11" db="EMBL/GenBank/DDBJ databases">
        <title>Sequencing the genomes of 1000 actinobacteria strains.</title>
        <authorList>
            <person name="Klenk H.-P."/>
        </authorList>
    </citation>
    <scope>NUCLEOTIDE SEQUENCE [LARGE SCALE GENOMIC DNA]</scope>
    <source>
        <strain evidence="3 4">DSM 14012</strain>
    </source>
</reference>
<dbReference type="GO" id="GO:0016887">
    <property type="term" value="F:ATP hydrolysis activity"/>
    <property type="evidence" value="ECO:0007669"/>
    <property type="project" value="InterPro"/>
</dbReference>
<keyword evidence="1" id="KW-0742">SOS response</keyword>
<dbReference type="EMBL" id="RKHL01000001">
    <property type="protein sequence ID" value="ROR82845.1"/>
    <property type="molecule type" value="Genomic_DNA"/>
</dbReference>
<keyword evidence="1" id="KW-0227">DNA damage</keyword>
<dbReference type="FunFam" id="3.40.50.300:FF:002708">
    <property type="entry name" value="FeS assembly ATPase SufC"/>
    <property type="match status" value="1"/>
</dbReference>
<proteinExistence type="predicted"/>
<feature type="domain" description="ATPase AAA-type core" evidence="2">
    <location>
        <begin position="25"/>
        <end position="341"/>
    </location>
</feature>
<protein>
    <submittedName>
        <fullName evidence="3">Putative ATPase</fullName>
    </submittedName>
</protein>
<dbReference type="InterPro" id="IPR027417">
    <property type="entry name" value="P-loop_NTPase"/>
</dbReference>
<dbReference type="InterPro" id="IPR014555">
    <property type="entry name" value="RecF-like"/>
</dbReference>
<dbReference type="PIRSF" id="PIRSF029347">
    <property type="entry name" value="RecF"/>
    <property type="match status" value="1"/>
</dbReference>
<dbReference type="InterPro" id="IPR003959">
    <property type="entry name" value="ATPase_AAA_core"/>
</dbReference>
<dbReference type="GO" id="GO:0000731">
    <property type="term" value="P:DNA synthesis involved in DNA repair"/>
    <property type="evidence" value="ECO:0007669"/>
    <property type="project" value="TreeGrafter"/>
</dbReference>
<keyword evidence="4" id="KW-1185">Reference proteome</keyword>
<dbReference type="Pfam" id="PF13304">
    <property type="entry name" value="AAA_21"/>
    <property type="match status" value="1"/>
</dbReference>
<name>A0A3N2C5R6_9MICO</name>
<dbReference type="AlphaFoldDB" id="A0A3N2C5R6"/>
<dbReference type="PANTHER" id="PTHR32182:SF25">
    <property type="entry name" value="SLR1056 PROTEIN"/>
    <property type="match status" value="1"/>
</dbReference>
<dbReference type="PANTHER" id="PTHR32182">
    <property type="entry name" value="DNA REPLICATION AND REPAIR PROTEIN RECF"/>
    <property type="match status" value="1"/>
</dbReference>
<organism evidence="3 4">
    <name type="scientific">Plantibacter flavus</name>
    <dbReference type="NCBI Taxonomy" id="150123"/>
    <lineage>
        <taxon>Bacteria</taxon>
        <taxon>Bacillati</taxon>
        <taxon>Actinomycetota</taxon>
        <taxon>Actinomycetes</taxon>
        <taxon>Micrococcales</taxon>
        <taxon>Microbacteriaceae</taxon>
        <taxon>Plantibacter</taxon>
    </lineage>
</organism>
<dbReference type="FunFam" id="3.40.50.300:FF:002534">
    <property type="entry name" value="Putative RecF protein"/>
    <property type="match status" value="1"/>
</dbReference>
<evidence type="ECO:0000259" key="2">
    <source>
        <dbReference type="Pfam" id="PF13304"/>
    </source>
</evidence>
<dbReference type="RefSeq" id="WP_085512765.1">
    <property type="nucleotide sequence ID" value="NZ_FXAP01000004.1"/>
</dbReference>
<evidence type="ECO:0000256" key="1">
    <source>
        <dbReference type="ARBA" id="ARBA00023236"/>
    </source>
</evidence>
<accession>A0A3N2C5R6</accession>
<evidence type="ECO:0000313" key="4">
    <source>
        <dbReference type="Proteomes" id="UP000266915"/>
    </source>
</evidence>